<evidence type="ECO:0000256" key="3">
    <source>
        <dbReference type="ARBA" id="ARBA00022723"/>
    </source>
</evidence>
<dbReference type="GO" id="GO:0016740">
    <property type="term" value="F:transferase activity"/>
    <property type="evidence" value="ECO:0007669"/>
    <property type="project" value="UniProtKB-KW"/>
</dbReference>
<feature type="compositionally biased region" description="Polar residues" evidence="9">
    <location>
        <begin position="109"/>
        <end position="129"/>
    </location>
</feature>
<dbReference type="InterPro" id="IPR044066">
    <property type="entry name" value="TRIAD_supradom"/>
</dbReference>
<protein>
    <submittedName>
        <fullName evidence="12">Uncharacterized protein LOC106161785</fullName>
    </submittedName>
</protein>
<dbReference type="OrthoDB" id="10009520at2759"/>
<feature type="domain" description="RING-type" evidence="10">
    <location>
        <begin position="727"/>
        <end position="939"/>
    </location>
</feature>
<keyword evidence="7" id="KW-0862">Zinc</keyword>
<evidence type="ECO:0000256" key="4">
    <source>
        <dbReference type="ARBA" id="ARBA00022737"/>
    </source>
</evidence>
<feature type="compositionally biased region" description="Basic and acidic residues" evidence="9">
    <location>
        <begin position="84"/>
        <end position="94"/>
    </location>
</feature>
<dbReference type="InParanoid" id="A0A1S3I7U0"/>
<sequence length="1028" mass="118630">MESQTLSQSVNEDDRPTCSTGKKRKINGTIESGDNKKARTAFYHSISSDEESEEFVSRQPRRLHSISDSEDGCDNTDLSMNSRHIHETTDKVESSKNSVQPDQKDTGPENESSSLETEGTLRYTLSYSPEYSPHFPIDSDKDEIDSASTGADIPDANIPGSINGRVGDTETERKEVSNSLKPVSSEPVLDRPSIFKEASVFRDAQQIASVLNKGDEIQIIYEKLEQNRKVPHRVDIVTNELVEEGFIDLTKDDTQDTESCLLQDVHKVVQVIHILHPGKTVDPNIVFELLERNLHKENRVQFVVDTLRDKEKDEKSEIVSKEQENEGSDDIMKDVGHISQLFPNVDPNEIFMLLEEKNNINTRTKDVIDELKSRKTSNSENQSVVIPVDNNESNSKSRHAEEKVTFDNDPIYTDMQFLARMFPDKDRNEIYAYLEAHHQNPNRIQVVAEEFLRMQGGSQDEEGTNVKLTPLSSQNSEESFEMLHDVRTASGEDKGTNHCTEDKSHNTPAVFDYTPKTRLEIEVEELKAIFPDCDPDYLVKALIMRENDPERSKNLAAQMLETKNFPRLKDVIEKQKKFAKKKQLEKMRSHFDIKEFLQMFDDPQTYFYDEAKPVSDNYKNCAIVQLMNDFPLMKDPYIRTIFEKHKFHFAPTVRELAEEAGDFRGRKKRSEKFLKKRRRQEKLPSEVDEILIKEMLFVQYEQEIKDYLEEQKKAREAKIAEAREKKELYECGCCYDDEVLFDEMVSCADGHLFCQTCVRRSSEEVIGQTKTKFPCLTSDCTFEFSTSVLQKVLSPKIFSNLLRRLQEEEIRQADIPDLVSCPFCSFATIMSNPEDKVFKCLNPECLKESCRLCKEPNHVPLHCDEVERQGETSMRTFIENKISEAMLRTCWKCKKRFYKVEGCNKMTCSCGASMCYVCRKPIKDYSHFGDRKGQCPADTDVFELHRKEMEEAGKEAKKKFESEHPGTELKFDPMKFVAEYKTNPNNNWTYESDEDNSEDGYEDFEELSDDSSDSSESSDDDGIRYHYF</sequence>
<dbReference type="GeneID" id="106161785"/>
<dbReference type="InterPro" id="IPR058758">
    <property type="entry name" value="UBA_RNF216"/>
</dbReference>
<dbReference type="AlphaFoldDB" id="A0A1S3I7U0"/>
<dbReference type="InterPro" id="IPR002867">
    <property type="entry name" value="IBR_dom"/>
</dbReference>
<dbReference type="InterPro" id="IPR047546">
    <property type="entry name" value="Rcat_RBR_RNF216"/>
</dbReference>
<evidence type="ECO:0000256" key="1">
    <source>
        <dbReference type="ARBA" id="ARBA00004906"/>
    </source>
</evidence>
<feature type="compositionally biased region" description="Acidic residues" evidence="9">
    <location>
        <begin position="991"/>
        <end position="1020"/>
    </location>
</feature>
<dbReference type="InterPro" id="IPR051628">
    <property type="entry name" value="LUBAC_E3_Ligases"/>
</dbReference>
<dbReference type="InterPro" id="IPR047545">
    <property type="entry name" value="BRcat_RBR_RNF216"/>
</dbReference>
<evidence type="ECO:0000256" key="8">
    <source>
        <dbReference type="SAM" id="Coils"/>
    </source>
</evidence>
<dbReference type="SMART" id="SM00647">
    <property type="entry name" value="IBR"/>
    <property type="match status" value="1"/>
</dbReference>
<evidence type="ECO:0000259" key="10">
    <source>
        <dbReference type="PROSITE" id="PS51873"/>
    </source>
</evidence>
<evidence type="ECO:0000256" key="6">
    <source>
        <dbReference type="ARBA" id="ARBA00022786"/>
    </source>
</evidence>
<feature type="compositionally biased region" description="Polar residues" evidence="9">
    <location>
        <begin position="1"/>
        <end position="10"/>
    </location>
</feature>
<dbReference type="InterPro" id="IPR047544">
    <property type="entry name" value="RING-HC_RBR_RNF216"/>
</dbReference>
<dbReference type="CDD" id="cd16630">
    <property type="entry name" value="RING-HC_RBR_RNF216"/>
    <property type="match status" value="1"/>
</dbReference>
<keyword evidence="8" id="KW-0175">Coiled coil</keyword>
<reference evidence="12" key="1">
    <citation type="submission" date="2025-08" db="UniProtKB">
        <authorList>
            <consortium name="RefSeq"/>
        </authorList>
    </citation>
    <scope>IDENTIFICATION</scope>
    <source>
        <tissue evidence="12">Gonads</tissue>
    </source>
</reference>
<dbReference type="KEGG" id="lak:106161785"/>
<dbReference type="PANTHER" id="PTHR22770:SF47">
    <property type="entry name" value="E3 UBIQUITIN-PROTEIN LIGASE RNF216"/>
    <property type="match status" value="1"/>
</dbReference>
<keyword evidence="11" id="KW-1185">Reference proteome</keyword>
<dbReference type="Pfam" id="PF26200">
    <property type="entry name" value="Rcat_RNF216"/>
    <property type="match status" value="1"/>
</dbReference>
<dbReference type="SUPFAM" id="SSF57850">
    <property type="entry name" value="RING/U-box"/>
    <property type="match status" value="3"/>
</dbReference>
<dbReference type="PANTHER" id="PTHR22770">
    <property type="entry name" value="UBIQUITIN CONJUGATING ENZYME 7 INTERACTING PROTEIN-RELATED"/>
    <property type="match status" value="1"/>
</dbReference>
<dbReference type="Pfam" id="PF26112">
    <property type="entry name" value="UBA_RNF216"/>
    <property type="match status" value="1"/>
</dbReference>
<name>A0A1S3I7U0_LINAN</name>
<evidence type="ECO:0000256" key="2">
    <source>
        <dbReference type="ARBA" id="ARBA00022679"/>
    </source>
</evidence>
<keyword evidence="3" id="KW-0479">Metal-binding</keyword>
<dbReference type="Proteomes" id="UP000085678">
    <property type="component" value="Unplaced"/>
</dbReference>
<feature type="region of interest" description="Disordered" evidence="9">
    <location>
        <begin position="983"/>
        <end position="1028"/>
    </location>
</feature>
<keyword evidence="6" id="KW-0833">Ubl conjugation pathway</keyword>
<evidence type="ECO:0000313" key="11">
    <source>
        <dbReference type="Proteomes" id="UP000085678"/>
    </source>
</evidence>
<evidence type="ECO:0000313" key="12">
    <source>
        <dbReference type="RefSeq" id="XP_013394263.1"/>
    </source>
</evidence>
<dbReference type="CDD" id="cd20353">
    <property type="entry name" value="Rcat_RBR_RNF216"/>
    <property type="match status" value="1"/>
</dbReference>
<feature type="coiled-coil region" evidence="8">
    <location>
        <begin position="697"/>
        <end position="728"/>
    </location>
</feature>
<dbReference type="CDD" id="cd14279">
    <property type="entry name" value="CUE"/>
    <property type="match status" value="1"/>
</dbReference>
<evidence type="ECO:0000256" key="9">
    <source>
        <dbReference type="SAM" id="MobiDB-lite"/>
    </source>
</evidence>
<keyword evidence="2" id="KW-0808">Transferase</keyword>
<dbReference type="Gene3D" id="1.20.120.1750">
    <property type="match status" value="1"/>
</dbReference>
<dbReference type="CDD" id="cd20339">
    <property type="entry name" value="BRcat_RBR_RNF216"/>
    <property type="match status" value="1"/>
</dbReference>
<comment type="pathway">
    <text evidence="1">Protein modification; protein ubiquitination.</text>
</comment>
<proteinExistence type="predicted"/>
<evidence type="ECO:0000256" key="7">
    <source>
        <dbReference type="ARBA" id="ARBA00022833"/>
    </source>
</evidence>
<dbReference type="GO" id="GO:0008270">
    <property type="term" value="F:zinc ion binding"/>
    <property type="evidence" value="ECO:0007669"/>
    <property type="project" value="UniProtKB-KW"/>
</dbReference>
<dbReference type="Pfam" id="PF26191">
    <property type="entry name" value="RING-HC_RBR_RNF216"/>
    <property type="match status" value="1"/>
</dbReference>
<dbReference type="STRING" id="7574.A0A1S3I7U0"/>
<accession>A0A1S3I7U0</accession>
<evidence type="ECO:0000256" key="5">
    <source>
        <dbReference type="ARBA" id="ARBA00022771"/>
    </source>
</evidence>
<feature type="region of interest" description="Disordered" evidence="9">
    <location>
        <begin position="1"/>
        <end position="169"/>
    </location>
</feature>
<dbReference type="RefSeq" id="XP_013394263.1">
    <property type="nucleotide sequence ID" value="XM_013538809.1"/>
</dbReference>
<gene>
    <name evidence="12" type="primary">LOC106161785</name>
</gene>
<keyword evidence="5" id="KW-0863">Zinc-finger</keyword>
<dbReference type="PROSITE" id="PS51873">
    <property type="entry name" value="TRIAD"/>
    <property type="match status" value="1"/>
</dbReference>
<organism evidence="11 12">
    <name type="scientific">Lingula anatina</name>
    <name type="common">Brachiopod</name>
    <name type="synonym">Lingula unguis</name>
    <dbReference type="NCBI Taxonomy" id="7574"/>
    <lineage>
        <taxon>Eukaryota</taxon>
        <taxon>Metazoa</taxon>
        <taxon>Spiralia</taxon>
        <taxon>Lophotrochozoa</taxon>
        <taxon>Brachiopoda</taxon>
        <taxon>Linguliformea</taxon>
        <taxon>Lingulata</taxon>
        <taxon>Lingulida</taxon>
        <taxon>Linguloidea</taxon>
        <taxon>Lingulidae</taxon>
        <taxon>Lingula</taxon>
    </lineage>
</organism>
<keyword evidence="4" id="KW-0677">Repeat</keyword>